<accession>A0LGD8</accession>
<organism evidence="2 3">
    <name type="scientific">Syntrophobacter fumaroxidans (strain DSM 10017 / MPOB)</name>
    <dbReference type="NCBI Taxonomy" id="335543"/>
    <lineage>
        <taxon>Bacteria</taxon>
        <taxon>Pseudomonadati</taxon>
        <taxon>Thermodesulfobacteriota</taxon>
        <taxon>Syntrophobacteria</taxon>
        <taxon>Syntrophobacterales</taxon>
        <taxon>Syntrophobacteraceae</taxon>
        <taxon>Syntrophobacter</taxon>
    </lineage>
</organism>
<sequence>MKKEPFVPVVIIGAGRSGTNILRDTLARVPGLGTWPCDEINYIWRHGNVRWPNDEFSIEHARPEVKAFIRRAFQKLAVSRGFTHVVEKTCANSLRVAFVNAVLPDAKFIHILRDGRDVVSSAQKRWTARLDLPYVMAKARFVPVSDVPYYASRYLWNRIYMLSSGEKRLAFWGPRFRNLDDALKNHSLEEVCALQWMRCVEKAEDELGSIEPSRIHRVRYERFVSDPAAELTKIIAFLGLEKVSGPIERWVAPVKTDSVGKGRREMKSDRMLSVENLMQGTLERFGYL</sequence>
<dbReference type="PANTHER" id="PTHR12788">
    <property type="entry name" value="PROTEIN-TYROSINE SULFOTRANSFERASE 2"/>
    <property type="match status" value="1"/>
</dbReference>
<dbReference type="STRING" id="335543.Sfum_0792"/>
<evidence type="ECO:0000313" key="2">
    <source>
        <dbReference type="EMBL" id="ABK16490.1"/>
    </source>
</evidence>
<dbReference type="Gene3D" id="3.40.50.300">
    <property type="entry name" value="P-loop containing nucleotide triphosphate hydrolases"/>
    <property type="match status" value="1"/>
</dbReference>
<evidence type="ECO:0008006" key="4">
    <source>
        <dbReference type="Google" id="ProtNLM"/>
    </source>
</evidence>
<dbReference type="SUPFAM" id="SSF52540">
    <property type="entry name" value="P-loop containing nucleoside triphosphate hydrolases"/>
    <property type="match status" value="1"/>
</dbReference>
<dbReference type="RefSeq" id="WP_011697663.1">
    <property type="nucleotide sequence ID" value="NC_008554.1"/>
</dbReference>
<evidence type="ECO:0000313" key="3">
    <source>
        <dbReference type="Proteomes" id="UP000001784"/>
    </source>
</evidence>
<dbReference type="Proteomes" id="UP000001784">
    <property type="component" value="Chromosome"/>
</dbReference>
<dbReference type="Pfam" id="PF13469">
    <property type="entry name" value="Sulfotransfer_3"/>
    <property type="match status" value="2"/>
</dbReference>
<name>A0LGD8_SYNFM</name>
<dbReference type="eggNOG" id="COG4424">
    <property type="taxonomic scope" value="Bacteria"/>
</dbReference>
<dbReference type="InterPro" id="IPR026634">
    <property type="entry name" value="TPST-like"/>
</dbReference>
<dbReference type="InterPro" id="IPR027417">
    <property type="entry name" value="P-loop_NTPase"/>
</dbReference>
<dbReference type="GO" id="GO:0008476">
    <property type="term" value="F:protein-tyrosine sulfotransferase activity"/>
    <property type="evidence" value="ECO:0007669"/>
    <property type="project" value="InterPro"/>
</dbReference>
<dbReference type="KEGG" id="sfu:Sfum_0792"/>
<dbReference type="OrthoDB" id="3337911at2"/>
<protein>
    <recommendedName>
        <fullName evidence="4">Sulfotransferase</fullName>
    </recommendedName>
</protein>
<gene>
    <name evidence="2" type="ordered locus">Sfum_0792</name>
</gene>
<proteinExistence type="predicted"/>
<evidence type="ECO:0000256" key="1">
    <source>
        <dbReference type="ARBA" id="ARBA00022679"/>
    </source>
</evidence>
<keyword evidence="3" id="KW-1185">Reference proteome</keyword>
<dbReference type="PANTHER" id="PTHR12788:SF10">
    <property type="entry name" value="PROTEIN-TYROSINE SULFOTRANSFERASE"/>
    <property type="match status" value="1"/>
</dbReference>
<keyword evidence="1" id="KW-0808">Transferase</keyword>
<dbReference type="InParanoid" id="A0LGD8"/>
<dbReference type="AlphaFoldDB" id="A0LGD8"/>
<dbReference type="EMBL" id="CP000478">
    <property type="protein sequence ID" value="ABK16490.1"/>
    <property type="molecule type" value="Genomic_DNA"/>
</dbReference>
<dbReference type="HOGENOM" id="CLU_942812_0_0_7"/>
<reference evidence="2 3" key="1">
    <citation type="submission" date="2006-10" db="EMBL/GenBank/DDBJ databases">
        <title>Complete sequence of Syntrophobacter fumaroxidans MPOB.</title>
        <authorList>
            <consortium name="US DOE Joint Genome Institute"/>
            <person name="Copeland A."/>
            <person name="Lucas S."/>
            <person name="Lapidus A."/>
            <person name="Barry K."/>
            <person name="Detter J.C."/>
            <person name="Glavina del Rio T."/>
            <person name="Hammon N."/>
            <person name="Israni S."/>
            <person name="Pitluck S."/>
            <person name="Goltsman E.G."/>
            <person name="Martinez M."/>
            <person name="Schmutz J."/>
            <person name="Larimer F."/>
            <person name="Land M."/>
            <person name="Hauser L."/>
            <person name="Kyrpides N."/>
            <person name="Kim E."/>
            <person name="Boone D.R."/>
            <person name="Brockman F."/>
            <person name="Culley D."/>
            <person name="Ferry J."/>
            <person name="Gunsalus R."/>
            <person name="McInerney M.J."/>
            <person name="Morrison M."/>
            <person name="Plugge C."/>
            <person name="Rohlin L."/>
            <person name="Scholten J."/>
            <person name="Sieber J."/>
            <person name="Stams A.J.M."/>
            <person name="Worm P."/>
            <person name="Henstra A.M."/>
            <person name="Richardson P."/>
        </authorList>
    </citation>
    <scope>NUCLEOTIDE SEQUENCE [LARGE SCALE GENOMIC DNA]</scope>
    <source>
        <strain evidence="3">DSM 10017 / MPOB</strain>
    </source>
</reference>